<keyword evidence="9" id="KW-0115">cAMP biosynthesis</keyword>
<evidence type="ECO:0000256" key="6">
    <source>
        <dbReference type="ARBA" id="ARBA00022490"/>
    </source>
</evidence>
<keyword evidence="16" id="KW-1185">Reference proteome</keyword>
<dbReference type="EC" id="4.6.1.1" evidence="4"/>
<proteinExistence type="inferred from homology"/>
<protein>
    <recommendedName>
        <fullName evidence="5">Adenylate cyclase</fullName>
        <ecNumber evidence="4">4.6.1.1</ecNumber>
    </recommendedName>
    <alternativeName>
        <fullName evidence="11">ATP pyrophosphate-lyase</fullName>
    </alternativeName>
    <alternativeName>
        <fullName evidence="12">Adenylyl cyclase</fullName>
    </alternativeName>
</protein>
<dbReference type="EMBL" id="JAODOQ010000001">
    <property type="protein sequence ID" value="MCT8985218.1"/>
    <property type="molecule type" value="Genomic_DNA"/>
</dbReference>
<dbReference type="NCBIfam" id="NF006980">
    <property type="entry name" value="PRK09450.1-5"/>
    <property type="match status" value="1"/>
</dbReference>
<evidence type="ECO:0000313" key="15">
    <source>
        <dbReference type="EMBL" id="MCT8985218.1"/>
    </source>
</evidence>
<dbReference type="Proteomes" id="UP001431192">
    <property type="component" value="Unassembled WGS sequence"/>
</dbReference>
<dbReference type="PROSITE" id="PS01092">
    <property type="entry name" value="ADENYLATE_CYCLASE_1_1"/>
    <property type="match status" value="1"/>
</dbReference>
<dbReference type="GO" id="GO:0004016">
    <property type="term" value="F:adenylate cyclase activity"/>
    <property type="evidence" value="ECO:0007669"/>
    <property type="project" value="UniProtKB-EC"/>
</dbReference>
<keyword evidence="6" id="KW-0963">Cytoplasm</keyword>
<name>A0ABT2NXT7_9GAMM</name>
<gene>
    <name evidence="15" type="ORF">N4T56_00030</name>
</gene>
<evidence type="ECO:0000256" key="12">
    <source>
        <dbReference type="ARBA" id="ARBA00032637"/>
    </source>
</evidence>
<evidence type="ECO:0000313" key="16">
    <source>
        <dbReference type="Proteomes" id="UP001431192"/>
    </source>
</evidence>
<comment type="caution">
    <text evidence="15">The sequence shown here is derived from an EMBL/GenBank/DDBJ whole genome shotgun (WGS) entry which is preliminary data.</text>
</comment>
<evidence type="ECO:0000256" key="11">
    <source>
        <dbReference type="ARBA" id="ARBA00032597"/>
    </source>
</evidence>
<dbReference type="PANTHER" id="PTHR38760">
    <property type="entry name" value="ADENYLATE CYCLASE"/>
    <property type="match status" value="1"/>
</dbReference>
<comment type="subcellular location">
    <subcellularLocation>
        <location evidence="2">Cytoplasm</location>
    </subcellularLocation>
</comment>
<comment type="catalytic activity">
    <reaction evidence="1">
        <text>ATP = 3',5'-cyclic AMP + diphosphate</text>
        <dbReference type="Rhea" id="RHEA:15389"/>
        <dbReference type="ChEBI" id="CHEBI:30616"/>
        <dbReference type="ChEBI" id="CHEBI:33019"/>
        <dbReference type="ChEBI" id="CHEBI:58165"/>
        <dbReference type="EC" id="4.6.1.1"/>
    </reaction>
</comment>
<evidence type="ECO:0000256" key="13">
    <source>
        <dbReference type="RuleBase" id="RU004184"/>
    </source>
</evidence>
<evidence type="ECO:0000256" key="3">
    <source>
        <dbReference type="ARBA" id="ARBA00007901"/>
    </source>
</evidence>
<sequence length="827" mass="94439">MATLSTGYQQGLAQQLNSIRLSRVLSVLSRTQQHLFNIIPLLLSCHHQDLPGVINSKTPCGIEGFSTSDKITKACAELSLTLPQDDDLQYIDTDIAFEGVYAMGSTASFGQHFKSDVDVWVVYKPHLTQSELNLISHKNALLTQWFAGFDFEVNFYLVHPQQFIQSNVFDSHQSLGLEHSGTSQHWLLLEEFYRSHICLAGKTVAWWPNAHCDGYARDPQLLYLGDIESLPAAEYFGASLWQLYKGLNKPHKALLKVLLLETYASEYPQTTLITQQIWQLCEQNNFSSDNDAYLLLYQRIEAYLLAQGDTSRLEIVRRCFYLKSGVILSQKSDKNGSESGSDWRLAKISHLVQEWGWSPDLISTLDNSPHWHAGQLKWFNQQLSELLLVSYKNLLQFASKQALSDRMRVEELGLLARKLHGYFSDDDHILQPLNRLWSITTTENELTVRYCESTARFYLYRQPQSEIAASVTPSDLLKEVNDGHVIHQADNVCSLVAWSVMNGLATADTTWSQIGRGHRRASKLAYLTRKLIPVLHNVPMVSKRHLCEPWYYQKVVLVVNVDHDPTGQWQGQELMFDYLDLNILSFGRDKTNMLSSVAVVCLNSWGEWQSHRFDGDTALLEAISFVILGLKRSDDKVDLSIISCSVKLKQPIFNQLKSLLLRCYGLMKKVSQTNTLMHQVTIGEHRYGMYFNSLGMMYRKIDAAVKRDLVENLVLARPELVDDPYASVPSIIQQFVALCAKQYFLRERANTLDVFIVDEHNRLTQLEYQNTSMKSFVEKESHSYVFDGQKQRLSVFNMPQFFLLSRIEGELTVIPFGLSNDEMGSAF</sequence>
<reference evidence="15" key="1">
    <citation type="submission" date="2022-09" db="EMBL/GenBank/DDBJ databases">
        <title>Shewanella sp. KJ10-1 sp.nov, isolated from marine algae.</title>
        <authorList>
            <person name="Butt M."/>
            <person name="Lee J.K."/>
            <person name="Kim J.M."/>
            <person name="Choi D.G."/>
        </authorList>
    </citation>
    <scope>NUCLEOTIDE SEQUENCE</scope>
    <source>
        <strain evidence="15">KJ10-1</strain>
    </source>
</reference>
<dbReference type="PIRSF" id="PIRSF001444">
    <property type="entry name" value="Adenylate_cycl"/>
    <property type="match status" value="1"/>
</dbReference>
<keyword evidence="10 15" id="KW-0456">Lyase</keyword>
<keyword evidence="8" id="KW-0067">ATP-binding</keyword>
<evidence type="ECO:0000256" key="1">
    <source>
        <dbReference type="ARBA" id="ARBA00001593"/>
    </source>
</evidence>
<feature type="domain" description="Adenylate cyclase class-I N-terminal" evidence="14">
    <location>
        <begin position="13"/>
        <end position="207"/>
    </location>
</feature>
<organism evidence="15 16">
    <name type="scientific">Shewanella phaeophyticola</name>
    <dbReference type="NCBI Taxonomy" id="2978345"/>
    <lineage>
        <taxon>Bacteria</taxon>
        <taxon>Pseudomonadati</taxon>
        <taxon>Pseudomonadota</taxon>
        <taxon>Gammaproteobacteria</taxon>
        <taxon>Alteromonadales</taxon>
        <taxon>Shewanellaceae</taxon>
        <taxon>Shewanella</taxon>
    </lineage>
</organism>
<dbReference type="Pfam" id="PF01295">
    <property type="entry name" value="Adenylate_cycl"/>
    <property type="match status" value="1"/>
</dbReference>
<comment type="similarity">
    <text evidence="3 13">Belongs to the adenylyl cyclase class-1 family.</text>
</comment>
<dbReference type="InterPro" id="IPR024685">
    <property type="entry name" value="Adenylate_cyclase_1_N"/>
</dbReference>
<keyword evidence="7" id="KW-0547">Nucleotide-binding</keyword>
<dbReference type="PANTHER" id="PTHR38760:SF1">
    <property type="entry name" value="ADENYLATE CYCLASE"/>
    <property type="match status" value="1"/>
</dbReference>
<evidence type="ECO:0000256" key="9">
    <source>
        <dbReference type="ARBA" id="ARBA00022998"/>
    </source>
</evidence>
<accession>A0ABT2NXT7</accession>
<evidence type="ECO:0000256" key="7">
    <source>
        <dbReference type="ARBA" id="ARBA00022741"/>
    </source>
</evidence>
<evidence type="ECO:0000256" key="8">
    <source>
        <dbReference type="ARBA" id="ARBA00022840"/>
    </source>
</evidence>
<evidence type="ECO:0000256" key="10">
    <source>
        <dbReference type="ARBA" id="ARBA00023239"/>
    </source>
</evidence>
<evidence type="ECO:0000256" key="4">
    <source>
        <dbReference type="ARBA" id="ARBA00012201"/>
    </source>
</evidence>
<dbReference type="InterPro" id="IPR000274">
    <property type="entry name" value="Adenylate_cyclase_1"/>
</dbReference>
<dbReference type="Pfam" id="PF12633">
    <property type="entry name" value="Adenyl_cycl_N"/>
    <property type="match status" value="1"/>
</dbReference>
<evidence type="ECO:0000256" key="2">
    <source>
        <dbReference type="ARBA" id="ARBA00004496"/>
    </source>
</evidence>
<evidence type="ECO:0000256" key="5">
    <source>
        <dbReference type="ARBA" id="ARBA00021420"/>
    </source>
</evidence>
<evidence type="ECO:0000259" key="14">
    <source>
        <dbReference type="Pfam" id="PF12633"/>
    </source>
</evidence>
<dbReference type="InterPro" id="IPR024686">
    <property type="entry name" value="Adenylate_cyclase_1_CS"/>
</dbReference>
<dbReference type="RefSeq" id="WP_261731790.1">
    <property type="nucleotide sequence ID" value="NZ_JAODOQ010000001.1"/>
</dbReference>